<keyword evidence="2" id="KW-1185">Reference proteome</keyword>
<name>A0ABQ4Q2E1_9BURK</name>
<comment type="caution">
    <text evidence="1">The sequence shown here is derived from an EMBL/GenBank/DDBJ whole genome shotgun (WGS) entry which is preliminary data.</text>
</comment>
<gene>
    <name evidence="1" type="ORF">NCCP691_12820</name>
</gene>
<reference evidence="1 2" key="1">
    <citation type="journal article" date="2022" name="Int. J. Syst. Evol. Microbiol.">
        <title>Noviherbaspirillum aridicola sp. nov., isolated from an arid soil in Pakistan.</title>
        <authorList>
            <person name="Khan I.U."/>
            <person name="Saqib M."/>
            <person name="Amin A."/>
            <person name="Hussain F."/>
            <person name="Li L."/>
            <person name="Liu Y.H."/>
            <person name="Fang B.Z."/>
            <person name="Ahmed I."/>
            <person name="Li W.J."/>
        </authorList>
    </citation>
    <scope>NUCLEOTIDE SEQUENCE [LARGE SCALE GENOMIC DNA]</scope>
    <source>
        <strain evidence="1 2">NCCP-691</strain>
    </source>
</reference>
<protein>
    <submittedName>
        <fullName evidence="1">Uncharacterized protein</fullName>
    </submittedName>
</protein>
<dbReference type="Proteomes" id="UP000887222">
    <property type="component" value="Unassembled WGS sequence"/>
</dbReference>
<organism evidence="1 2">
    <name type="scientific">Noviherbaspirillum aridicola</name>
    <dbReference type="NCBI Taxonomy" id="2849687"/>
    <lineage>
        <taxon>Bacteria</taxon>
        <taxon>Pseudomonadati</taxon>
        <taxon>Pseudomonadota</taxon>
        <taxon>Betaproteobacteria</taxon>
        <taxon>Burkholderiales</taxon>
        <taxon>Oxalobacteraceae</taxon>
        <taxon>Noviherbaspirillum</taxon>
    </lineage>
</organism>
<evidence type="ECO:0000313" key="2">
    <source>
        <dbReference type="Proteomes" id="UP000887222"/>
    </source>
</evidence>
<evidence type="ECO:0000313" key="1">
    <source>
        <dbReference type="EMBL" id="GIZ51268.1"/>
    </source>
</evidence>
<dbReference type="EMBL" id="BPMK01000005">
    <property type="protein sequence ID" value="GIZ51268.1"/>
    <property type="molecule type" value="Genomic_DNA"/>
</dbReference>
<proteinExistence type="predicted"/>
<dbReference type="RefSeq" id="WP_220807445.1">
    <property type="nucleotide sequence ID" value="NZ_BPMK01000005.1"/>
</dbReference>
<sequence>MGKTDMDPQLRNLLLAADRPFHHPTEEVYDGDPGTLDEARLRGRNAVDEIGTALGKRLVLADEIQDAFFWGIAFEPSADEEDCSPDLGLKFSRCGDLVATWTPTGKSPLPKDQLEQVQGILQKFGFQWVDGDVLRNERYDGVYDYFKSWHWNAPATWWDRFFEYD</sequence>
<accession>A0ABQ4Q2E1</accession>